<gene>
    <name evidence="1" type="ORF">RU96_GL001630</name>
</gene>
<name>A0A1L8R8Q7_9ENTE</name>
<dbReference type="STRING" id="317010.RU96_GL001630"/>
<dbReference type="EMBL" id="JXKG01000003">
    <property type="protein sequence ID" value="OJG16133.1"/>
    <property type="molecule type" value="Genomic_DNA"/>
</dbReference>
<proteinExistence type="predicted"/>
<dbReference type="Proteomes" id="UP000182835">
    <property type="component" value="Unassembled WGS sequence"/>
</dbReference>
<dbReference type="AlphaFoldDB" id="A0A1L8R8Q7"/>
<protein>
    <submittedName>
        <fullName evidence="1">Uncharacterized protein</fullName>
    </submittedName>
</protein>
<reference evidence="1 2" key="1">
    <citation type="submission" date="2014-12" db="EMBL/GenBank/DDBJ databases">
        <title>Draft genome sequences of 29 type strains of Enterococci.</title>
        <authorList>
            <person name="Zhong Z."/>
            <person name="Sun Z."/>
            <person name="Liu W."/>
            <person name="Zhang W."/>
            <person name="Zhang H."/>
        </authorList>
    </citation>
    <scope>NUCLEOTIDE SEQUENCE [LARGE SCALE GENOMIC DNA]</scope>
    <source>
        <strain evidence="1 2">DSM 21207</strain>
    </source>
</reference>
<accession>A0A1L8R8Q7</accession>
<organism evidence="1 2">
    <name type="scientific">Enterococcus canintestini</name>
    <dbReference type="NCBI Taxonomy" id="317010"/>
    <lineage>
        <taxon>Bacteria</taxon>
        <taxon>Bacillati</taxon>
        <taxon>Bacillota</taxon>
        <taxon>Bacilli</taxon>
        <taxon>Lactobacillales</taxon>
        <taxon>Enterococcaceae</taxon>
        <taxon>Enterococcus</taxon>
    </lineage>
</organism>
<evidence type="ECO:0000313" key="1">
    <source>
        <dbReference type="EMBL" id="OJG16133.1"/>
    </source>
</evidence>
<sequence>MGSEQNQAGRMNIKKGKFFATNKCSPFKKVGAFFTAIHKNREQFFNQII</sequence>
<comment type="caution">
    <text evidence="1">The sequence shown here is derived from an EMBL/GenBank/DDBJ whole genome shotgun (WGS) entry which is preliminary data.</text>
</comment>
<evidence type="ECO:0000313" key="2">
    <source>
        <dbReference type="Proteomes" id="UP000182835"/>
    </source>
</evidence>